<accession>A0ABR1RDM1</accession>
<feature type="region of interest" description="Disordered" evidence="1">
    <location>
        <begin position="259"/>
        <end position="278"/>
    </location>
</feature>
<feature type="region of interest" description="Disordered" evidence="1">
    <location>
        <begin position="1"/>
        <end position="25"/>
    </location>
</feature>
<protein>
    <submittedName>
        <fullName evidence="2">Uncharacterized protein</fullName>
    </submittedName>
</protein>
<sequence length="278" mass="31536">MARKQQQPKDMNPDQYGFPQFPMPFSPSHGHHMPVPFNHFPSFGGMPYVNPNGAPFVMHPFAGDLARSHALAKRDDINGNADGRRPRGAVNAPLDDDSKPSAAERLCAAARKLHEQIKESIEIYKALQEFDQEVKEVKGYVGKHILQQMWAKKVEKFQNDKTEELPRKKLSNQQEYLTELLDETDAAAQDLLPSLQLGRHQYDCRKTILDQIQQAGDRVRESSGKASTNKDAYDDLMKDLRSIKAMTHPKTSAIYGFEKPDVEFQDQEDVQDDNDDDA</sequence>
<feature type="compositionally biased region" description="Acidic residues" evidence="1">
    <location>
        <begin position="263"/>
        <end position="278"/>
    </location>
</feature>
<proteinExistence type="predicted"/>
<gene>
    <name evidence="2" type="ORF">PG991_011141</name>
</gene>
<dbReference type="EMBL" id="JAQQWI010000016">
    <property type="protein sequence ID" value="KAK8008590.1"/>
    <property type="molecule type" value="Genomic_DNA"/>
</dbReference>
<feature type="region of interest" description="Disordered" evidence="1">
    <location>
        <begin position="76"/>
        <end position="100"/>
    </location>
</feature>
<evidence type="ECO:0000256" key="1">
    <source>
        <dbReference type="SAM" id="MobiDB-lite"/>
    </source>
</evidence>
<dbReference type="Proteomes" id="UP001396898">
    <property type="component" value="Unassembled WGS sequence"/>
</dbReference>
<comment type="caution">
    <text evidence="2">The sequence shown here is derived from an EMBL/GenBank/DDBJ whole genome shotgun (WGS) entry which is preliminary data.</text>
</comment>
<name>A0ABR1RDM1_9PEZI</name>
<evidence type="ECO:0000313" key="2">
    <source>
        <dbReference type="EMBL" id="KAK8008590.1"/>
    </source>
</evidence>
<feature type="compositionally biased region" description="Basic and acidic residues" evidence="1">
    <location>
        <begin position="76"/>
        <end position="85"/>
    </location>
</feature>
<organism evidence="2 3">
    <name type="scientific">Apiospora marii</name>
    <dbReference type="NCBI Taxonomy" id="335849"/>
    <lineage>
        <taxon>Eukaryota</taxon>
        <taxon>Fungi</taxon>
        <taxon>Dikarya</taxon>
        <taxon>Ascomycota</taxon>
        <taxon>Pezizomycotina</taxon>
        <taxon>Sordariomycetes</taxon>
        <taxon>Xylariomycetidae</taxon>
        <taxon>Amphisphaeriales</taxon>
        <taxon>Apiosporaceae</taxon>
        <taxon>Apiospora</taxon>
    </lineage>
</organism>
<reference evidence="2 3" key="1">
    <citation type="submission" date="2023-01" db="EMBL/GenBank/DDBJ databases">
        <title>Analysis of 21 Apiospora genomes using comparative genomics revels a genus with tremendous synthesis potential of carbohydrate active enzymes and secondary metabolites.</title>
        <authorList>
            <person name="Sorensen T."/>
        </authorList>
    </citation>
    <scope>NUCLEOTIDE SEQUENCE [LARGE SCALE GENOMIC DNA]</scope>
    <source>
        <strain evidence="2 3">CBS 20057</strain>
    </source>
</reference>
<evidence type="ECO:0000313" key="3">
    <source>
        <dbReference type="Proteomes" id="UP001396898"/>
    </source>
</evidence>
<keyword evidence="3" id="KW-1185">Reference proteome</keyword>